<evidence type="ECO:0000256" key="1">
    <source>
        <dbReference type="SAM" id="MobiDB-lite"/>
    </source>
</evidence>
<sequence>MAYSVRDGKSKADITFQDFLRAEAHLNRPRQCQKCYQYWPWATFRLDETGAHPLFCLRCSRPDLYRKHWKATHDEMRSLIDTAAKIQKGNLGPKEAVKINSAPPFPLPPQMSTSTSQTMPPVSMAQRGTVIRPPTLAQDRTNLSSTLIPGVPPGFSNAPLVGAVAYPLQSTVQNASSSTEASSSRLGGYTQPSYPIGRPRQTPGIPTHSSLQFSSAPMNTFGAPPNAVGPASPFLPTFPVTTGAINNIGSPHYPPNVSRAHVNIYLPGCSPYQLPLGRFNVTKLLDEDVLLLSAKPDELRALIEPARSLLWLQLICVPSSPSSVLPLSQIMRSYFSFIYHDKAVAAPAHPPLLPAHFINVMRNLWPKIRYAGGERGTEVFCIGLALRTERRRQITSGPDAEVDNTRSPKAGPAAVSTRGGNVGEAAIATSSAAVSTTVAQPVEPITTPVGASSQVVRVPPSQGYVPLGDQPQQKSQGGPGELEASSR</sequence>
<protein>
    <submittedName>
        <fullName evidence="2">Uncharacterized protein</fullName>
    </submittedName>
</protein>
<evidence type="ECO:0000313" key="2">
    <source>
        <dbReference type="EMBL" id="KAL0243503.1"/>
    </source>
</evidence>
<feature type="region of interest" description="Disordered" evidence="1">
    <location>
        <begin position="393"/>
        <end position="419"/>
    </location>
</feature>
<gene>
    <name evidence="2" type="ORF">I308_105469</name>
</gene>
<dbReference type="Proteomes" id="UP000054399">
    <property type="component" value="Unassembled WGS sequence"/>
</dbReference>
<accession>A0ABR3BL34</accession>
<dbReference type="GeneID" id="91992324"/>
<feature type="region of interest" description="Disordered" evidence="1">
    <location>
        <begin position="176"/>
        <end position="197"/>
    </location>
</feature>
<organism evidence="2 3">
    <name type="scientific">Cryptococcus tetragattii IND107</name>
    <dbReference type="NCBI Taxonomy" id="1296105"/>
    <lineage>
        <taxon>Eukaryota</taxon>
        <taxon>Fungi</taxon>
        <taxon>Dikarya</taxon>
        <taxon>Basidiomycota</taxon>
        <taxon>Agaricomycotina</taxon>
        <taxon>Tremellomycetes</taxon>
        <taxon>Tremellales</taxon>
        <taxon>Cryptococcaceae</taxon>
        <taxon>Cryptococcus</taxon>
        <taxon>Cryptococcus gattii species complex</taxon>
    </lineage>
</organism>
<comment type="caution">
    <text evidence="2">The sequence shown here is derived from an EMBL/GenBank/DDBJ whole genome shotgun (WGS) entry which is preliminary data.</text>
</comment>
<evidence type="ECO:0000313" key="3">
    <source>
        <dbReference type="Proteomes" id="UP000054399"/>
    </source>
</evidence>
<reference evidence="2" key="2">
    <citation type="submission" date="2024-01" db="EMBL/GenBank/DDBJ databases">
        <title>Comparative genomics of Cryptococcus and Kwoniella reveals pathogenesis evolution and contrasting modes of karyotype evolution via chromosome fusion or intercentromeric recombination.</title>
        <authorList>
            <person name="Coelho M.A."/>
            <person name="David-Palma M."/>
            <person name="Shea T."/>
            <person name="Bowers K."/>
            <person name="Mcginley-Smith S."/>
            <person name="Mohammad A.W."/>
            <person name="Gnirke A."/>
            <person name="Yurkov A.M."/>
            <person name="Nowrousian M."/>
            <person name="Sun S."/>
            <person name="Cuomo C.A."/>
            <person name="Heitman J."/>
        </authorList>
    </citation>
    <scope>NUCLEOTIDE SEQUENCE</scope>
    <source>
        <strain evidence="2">IND107</strain>
    </source>
</reference>
<reference evidence="2" key="1">
    <citation type="submission" date="2015-01" db="EMBL/GenBank/DDBJ databases">
        <authorList>
            <consortium name="The Broad Institute Genomics Platform"/>
            <person name="Cuomo C."/>
            <person name="Litvintseva A."/>
            <person name="Chen Y."/>
            <person name="Heitman J."/>
            <person name="Sun S."/>
            <person name="Springer D."/>
            <person name="Dromer F."/>
            <person name="Young S."/>
            <person name="Zeng Q."/>
            <person name="Gargeya S."/>
            <person name="Abouelleil A."/>
            <person name="Alvarado L."/>
            <person name="Chapman S.B."/>
            <person name="Gainer-Dewar J."/>
            <person name="Goldberg J."/>
            <person name="Griggs A."/>
            <person name="Gujja S."/>
            <person name="Hansen M."/>
            <person name="Howarth C."/>
            <person name="Imamovic A."/>
            <person name="Larimer J."/>
            <person name="Murphy C."/>
            <person name="Naylor J."/>
            <person name="Pearson M."/>
            <person name="Priest M."/>
            <person name="Roberts A."/>
            <person name="Saif S."/>
            <person name="Shea T."/>
            <person name="Sykes S."/>
            <person name="Wortman J."/>
            <person name="Nusbaum C."/>
            <person name="Birren B."/>
        </authorList>
    </citation>
    <scope>NUCLEOTIDE SEQUENCE</scope>
    <source>
        <strain evidence="2">IND107</strain>
    </source>
</reference>
<name>A0ABR3BL34_9TREE</name>
<feature type="region of interest" description="Disordered" evidence="1">
    <location>
        <begin position="445"/>
        <end position="487"/>
    </location>
</feature>
<keyword evidence="3" id="KW-1185">Reference proteome</keyword>
<dbReference type="EMBL" id="ATAM02000010">
    <property type="protein sequence ID" value="KAL0243503.1"/>
    <property type="molecule type" value="Genomic_DNA"/>
</dbReference>
<proteinExistence type="predicted"/>
<dbReference type="RefSeq" id="XP_066611870.1">
    <property type="nucleotide sequence ID" value="XM_066759924.1"/>
</dbReference>